<dbReference type="InterPro" id="IPR050811">
    <property type="entry name" value="Phosphate_ABC_transporter"/>
</dbReference>
<evidence type="ECO:0000256" key="4">
    <source>
        <dbReference type="RuleBase" id="RU367119"/>
    </source>
</evidence>
<dbReference type="PANTHER" id="PTHR30570">
    <property type="entry name" value="PERIPLASMIC PHOSPHATE BINDING COMPONENT OF PHOSPHATE ABC TRANSPORTER"/>
    <property type="match status" value="1"/>
</dbReference>
<comment type="similarity">
    <text evidence="1 4">Belongs to the PstS family.</text>
</comment>
<organism evidence="6 7">
    <name type="scientific">Hypnocyclicus thermotrophus</name>
    <dbReference type="NCBI Taxonomy" id="1627895"/>
    <lineage>
        <taxon>Bacteria</taxon>
        <taxon>Fusobacteriati</taxon>
        <taxon>Fusobacteriota</taxon>
        <taxon>Fusobacteriia</taxon>
        <taxon>Fusobacteriales</taxon>
        <taxon>Fusobacteriaceae</taxon>
        <taxon>Hypnocyclicus</taxon>
    </lineage>
</organism>
<dbReference type="CDD" id="cd13654">
    <property type="entry name" value="PBP2_phosphate_like_2"/>
    <property type="match status" value="1"/>
</dbReference>
<keyword evidence="4" id="KW-0592">Phosphate transport</keyword>
<reference evidence="6 7" key="1">
    <citation type="submission" date="2019-03" db="EMBL/GenBank/DDBJ databases">
        <title>Genomic Encyclopedia of Type Strains, Phase IV (KMG-IV): sequencing the most valuable type-strain genomes for metagenomic binning, comparative biology and taxonomic classification.</title>
        <authorList>
            <person name="Goeker M."/>
        </authorList>
    </citation>
    <scope>NUCLEOTIDE SEQUENCE [LARGE SCALE GENOMIC DNA]</scope>
    <source>
        <strain evidence="6 7">DSM 100055</strain>
    </source>
</reference>
<dbReference type="SUPFAM" id="SSF53850">
    <property type="entry name" value="Periplasmic binding protein-like II"/>
    <property type="match status" value="1"/>
</dbReference>
<gene>
    <name evidence="6" type="ORF">EV215_1101</name>
</gene>
<feature type="signal peptide" evidence="4">
    <location>
        <begin position="1"/>
        <end position="20"/>
    </location>
</feature>
<dbReference type="InterPro" id="IPR011862">
    <property type="entry name" value="Phos-bd"/>
</dbReference>
<evidence type="ECO:0000256" key="2">
    <source>
        <dbReference type="ARBA" id="ARBA00022448"/>
    </source>
</evidence>
<keyword evidence="3 4" id="KW-0732">Signal</keyword>
<keyword evidence="2 4" id="KW-0813">Transport</keyword>
<evidence type="ECO:0000256" key="1">
    <source>
        <dbReference type="ARBA" id="ARBA00008725"/>
    </source>
</evidence>
<feature type="chain" id="PRO_5041488520" description="Phosphate-binding protein" evidence="4">
    <location>
        <begin position="21"/>
        <end position="311"/>
    </location>
</feature>
<sequence length="311" mass="34732">MKKILALVMAVVVLSTSAYAGLFFSKKQDKNRLSGEIVIDGSSTVYPITEAMAEEFRAENRDVRISVGVSGSGGGFKKFTVGTTDISDASRPIKNKEVKIAKENGIEYEEIAVAYDGLSVLVNKDNNFVDYLTVEELKKIWKSGSNVKYWSDVREGWPKEEIKLYGPGPDSGTFDYFTEEINGESGNIRSDYTPSEDDNVLVQGIVGEKNSLGFFGFAYYYENKDKMKVVPIDSGKGAVEPNHETIMSKEYSPLSRPLFIYINKKALSEKPQVKAFVKFYLENAMDIVPETGYVTLPQEKYDEQLSKLGLK</sequence>
<dbReference type="EMBL" id="SOBG01000004">
    <property type="protein sequence ID" value="TDT70554.1"/>
    <property type="molecule type" value="Genomic_DNA"/>
</dbReference>
<feature type="domain" description="PBP" evidence="5">
    <location>
        <begin position="32"/>
        <end position="281"/>
    </location>
</feature>
<dbReference type="NCBIfam" id="TIGR02136">
    <property type="entry name" value="ptsS_2"/>
    <property type="match status" value="1"/>
</dbReference>
<comment type="caution">
    <text evidence="6">The sequence shown here is derived from an EMBL/GenBank/DDBJ whole genome shotgun (WGS) entry which is preliminary data.</text>
</comment>
<accession>A0AA46I5R6</accession>
<evidence type="ECO:0000259" key="5">
    <source>
        <dbReference type="Pfam" id="PF12849"/>
    </source>
</evidence>
<comment type="function">
    <text evidence="4">Involved in the system for phosphate transport across the cytoplasmic membrane.</text>
</comment>
<dbReference type="GO" id="GO:0006817">
    <property type="term" value="P:phosphate ion transport"/>
    <property type="evidence" value="ECO:0007669"/>
    <property type="project" value="UniProtKB-UniRule"/>
</dbReference>
<dbReference type="Gene3D" id="3.40.190.10">
    <property type="entry name" value="Periplasmic binding protein-like II"/>
    <property type="match status" value="2"/>
</dbReference>
<dbReference type="RefSeq" id="WP_134112989.1">
    <property type="nucleotide sequence ID" value="NZ_SOBG01000004.1"/>
</dbReference>
<evidence type="ECO:0000313" key="6">
    <source>
        <dbReference type="EMBL" id="TDT70554.1"/>
    </source>
</evidence>
<name>A0AA46I5R6_9FUSO</name>
<evidence type="ECO:0000313" key="7">
    <source>
        <dbReference type="Proteomes" id="UP000294678"/>
    </source>
</evidence>
<keyword evidence="7" id="KW-1185">Reference proteome</keyword>
<dbReference type="AlphaFoldDB" id="A0AA46I5R6"/>
<dbReference type="Pfam" id="PF12849">
    <property type="entry name" value="PBP_like_2"/>
    <property type="match status" value="1"/>
</dbReference>
<dbReference type="PANTHER" id="PTHR30570:SF1">
    <property type="entry name" value="PHOSPHATE-BINDING PROTEIN PSTS"/>
    <property type="match status" value="1"/>
</dbReference>
<protein>
    <recommendedName>
        <fullName evidence="4">Phosphate-binding protein</fullName>
    </recommendedName>
</protein>
<dbReference type="GO" id="GO:0042301">
    <property type="term" value="F:phosphate ion binding"/>
    <property type="evidence" value="ECO:0007669"/>
    <property type="project" value="UniProtKB-UniRule"/>
</dbReference>
<evidence type="ECO:0000256" key="3">
    <source>
        <dbReference type="ARBA" id="ARBA00022729"/>
    </source>
</evidence>
<dbReference type="FunFam" id="3.40.190.10:FF:000055">
    <property type="entry name" value="Phosphate ABC transporter, phosphate-binding protein"/>
    <property type="match status" value="1"/>
</dbReference>
<dbReference type="Proteomes" id="UP000294678">
    <property type="component" value="Unassembled WGS sequence"/>
</dbReference>
<proteinExistence type="inferred from homology"/>
<dbReference type="InterPro" id="IPR024370">
    <property type="entry name" value="PBP_domain"/>
</dbReference>